<reference evidence="2" key="1">
    <citation type="submission" date="2023-07" db="EMBL/GenBank/DDBJ databases">
        <authorList>
            <consortium name="CYATHOMIX"/>
        </authorList>
    </citation>
    <scope>NUCLEOTIDE SEQUENCE</scope>
    <source>
        <strain evidence="2">N/A</strain>
    </source>
</reference>
<gene>
    <name evidence="2" type="ORF">CYNAS_LOCUS13572</name>
</gene>
<protein>
    <submittedName>
        <fullName evidence="2">Uncharacterized protein</fullName>
    </submittedName>
</protein>
<accession>A0AA36H0Q3</accession>
<proteinExistence type="predicted"/>
<dbReference type="Proteomes" id="UP001176961">
    <property type="component" value="Unassembled WGS sequence"/>
</dbReference>
<dbReference type="EMBL" id="CATQJL010000305">
    <property type="protein sequence ID" value="CAJ0601589.1"/>
    <property type="molecule type" value="Genomic_DNA"/>
</dbReference>
<comment type="caution">
    <text evidence="2">The sequence shown here is derived from an EMBL/GenBank/DDBJ whole genome shotgun (WGS) entry which is preliminary data.</text>
</comment>
<evidence type="ECO:0000313" key="3">
    <source>
        <dbReference type="Proteomes" id="UP001176961"/>
    </source>
</evidence>
<name>A0AA36H0Q3_CYLNA</name>
<evidence type="ECO:0000256" key="1">
    <source>
        <dbReference type="SAM" id="MobiDB-lite"/>
    </source>
</evidence>
<feature type="compositionally biased region" description="Basic and acidic residues" evidence="1">
    <location>
        <begin position="39"/>
        <end position="51"/>
    </location>
</feature>
<feature type="region of interest" description="Disordered" evidence="1">
    <location>
        <begin position="39"/>
        <end position="83"/>
    </location>
</feature>
<evidence type="ECO:0000313" key="2">
    <source>
        <dbReference type="EMBL" id="CAJ0601589.1"/>
    </source>
</evidence>
<sequence length="83" mass="9382">MSSTVRSLKGLVMKRNDAAMNWLQDSTRALKDIQVKESTRRIKTCERDHRRGGGPPGQVHREDPGNNNETARAQDTARRNPGR</sequence>
<organism evidence="2 3">
    <name type="scientific">Cylicocyclus nassatus</name>
    <name type="common">Nematode worm</name>
    <dbReference type="NCBI Taxonomy" id="53992"/>
    <lineage>
        <taxon>Eukaryota</taxon>
        <taxon>Metazoa</taxon>
        <taxon>Ecdysozoa</taxon>
        <taxon>Nematoda</taxon>
        <taxon>Chromadorea</taxon>
        <taxon>Rhabditida</taxon>
        <taxon>Rhabditina</taxon>
        <taxon>Rhabditomorpha</taxon>
        <taxon>Strongyloidea</taxon>
        <taxon>Strongylidae</taxon>
        <taxon>Cylicocyclus</taxon>
    </lineage>
</organism>
<keyword evidence="3" id="KW-1185">Reference proteome</keyword>
<dbReference type="AlphaFoldDB" id="A0AA36H0Q3"/>